<feature type="signal peptide" evidence="1">
    <location>
        <begin position="1"/>
        <end position="20"/>
    </location>
</feature>
<evidence type="ECO:0000313" key="3">
    <source>
        <dbReference type="Proteomes" id="UP000014461"/>
    </source>
</evidence>
<dbReference type="EMBL" id="BARX01000007">
    <property type="protein sequence ID" value="GAD01298.1"/>
    <property type="molecule type" value="Genomic_DNA"/>
</dbReference>
<reference evidence="2" key="1">
    <citation type="journal article" date="2013" name="Genome Announc.">
        <title>Draft Genome Sequence of Agarivorans albus Strain MKT 106T, an Agarolytic Marine Bacterium.</title>
        <authorList>
            <person name="Yasuike M."/>
            <person name="Nakamura Y."/>
            <person name="Kai W."/>
            <person name="Fujiwara A."/>
            <person name="Fukui Y."/>
            <person name="Satomi M."/>
            <person name="Sano M."/>
        </authorList>
    </citation>
    <scope>NUCLEOTIDE SEQUENCE [LARGE SCALE GENOMIC DNA]</scope>
</reference>
<dbReference type="OrthoDB" id="6402674at2"/>
<dbReference type="AlphaFoldDB" id="R9PJ72"/>
<comment type="caution">
    <text evidence="2">The sequence shown here is derived from an EMBL/GenBank/DDBJ whole genome shotgun (WGS) entry which is preliminary data.</text>
</comment>
<proteinExistence type="predicted"/>
<name>R9PJ72_AGAAL</name>
<organism evidence="2 3">
    <name type="scientific">Agarivorans albus MKT 106</name>
    <dbReference type="NCBI Taxonomy" id="1331007"/>
    <lineage>
        <taxon>Bacteria</taxon>
        <taxon>Pseudomonadati</taxon>
        <taxon>Pseudomonadota</taxon>
        <taxon>Gammaproteobacteria</taxon>
        <taxon>Alteromonadales</taxon>
        <taxon>Alteromonadaceae</taxon>
        <taxon>Agarivorans</taxon>
    </lineage>
</organism>
<dbReference type="Proteomes" id="UP000014461">
    <property type="component" value="Unassembled WGS sequence"/>
</dbReference>
<keyword evidence="3" id="KW-1185">Reference proteome</keyword>
<feature type="chain" id="PRO_5004478295" description="PEP-CTERM protein-sorting domain-containing protein" evidence="1">
    <location>
        <begin position="21"/>
        <end position="192"/>
    </location>
</feature>
<keyword evidence="1" id="KW-0732">Signal</keyword>
<sequence>MKYTLLVFAAVLGLTQQAHAGFIVYTDRAAFENAAGAELAFEGFNDPALLNEDLTISANRYRSTSSLVSEGAKALSIFESNTFTVEFEHDVFALGFDLNELNSSHLDYLDSAGHIIDEALKITDVWYESTFFGLISDTALRSFSLVGSGSSSAVYGFDALSYTAATPVPTPPTWPLMLVGLSLVLLRCYKRT</sequence>
<evidence type="ECO:0000313" key="2">
    <source>
        <dbReference type="EMBL" id="GAD01298.1"/>
    </source>
</evidence>
<evidence type="ECO:0000256" key="1">
    <source>
        <dbReference type="SAM" id="SignalP"/>
    </source>
</evidence>
<evidence type="ECO:0008006" key="4">
    <source>
        <dbReference type="Google" id="ProtNLM"/>
    </source>
</evidence>
<gene>
    <name evidence="2" type="ORF">AALB_1378</name>
</gene>
<accession>R9PJ72</accession>
<protein>
    <recommendedName>
        <fullName evidence="4">PEP-CTERM protein-sorting domain-containing protein</fullName>
    </recommendedName>
</protein>